<dbReference type="InterPro" id="IPR000618">
    <property type="entry name" value="Insect_cuticle"/>
</dbReference>
<accession>A0AAW1CZN9</accession>
<reference evidence="4 5" key="1">
    <citation type="submission" date="2022-12" db="EMBL/GenBank/DDBJ databases">
        <title>Chromosome-level genome assembly of true bugs.</title>
        <authorList>
            <person name="Ma L."/>
            <person name="Li H."/>
        </authorList>
    </citation>
    <scope>NUCLEOTIDE SEQUENCE [LARGE SCALE GENOMIC DNA]</scope>
    <source>
        <strain evidence="4">Lab_2022b</strain>
    </source>
</reference>
<dbReference type="InterPro" id="IPR031311">
    <property type="entry name" value="CHIT_BIND_RR_consensus"/>
</dbReference>
<evidence type="ECO:0000256" key="1">
    <source>
        <dbReference type="ARBA" id="ARBA00022460"/>
    </source>
</evidence>
<feature type="chain" id="PRO_5044013339" evidence="3">
    <location>
        <begin position="24"/>
        <end position="132"/>
    </location>
</feature>
<protein>
    <submittedName>
        <fullName evidence="4">Uncharacterized protein</fullName>
    </submittedName>
</protein>
<name>A0AAW1CZN9_9HEMI</name>
<dbReference type="PANTHER" id="PTHR10380:SF173">
    <property type="entry name" value="CUTICULAR PROTEIN 47EF, ISOFORM C-RELATED"/>
    <property type="match status" value="1"/>
</dbReference>
<dbReference type="PANTHER" id="PTHR10380">
    <property type="entry name" value="CUTICLE PROTEIN"/>
    <property type="match status" value="1"/>
</dbReference>
<feature type="signal peptide" evidence="3">
    <location>
        <begin position="1"/>
        <end position="23"/>
    </location>
</feature>
<keyword evidence="3" id="KW-0732">Signal</keyword>
<evidence type="ECO:0000256" key="2">
    <source>
        <dbReference type="PROSITE-ProRule" id="PRU00497"/>
    </source>
</evidence>
<comment type="caution">
    <text evidence="4">The sequence shown here is derived from an EMBL/GenBank/DDBJ whole genome shotgun (WGS) entry which is preliminary data.</text>
</comment>
<dbReference type="GO" id="GO:0062129">
    <property type="term" value="C:chitin-based extracellular matrix"/>
    <property type="evidence" value="ECO:0007669"/>
    <property type="project" value="TreeGrafter"/>
</dbReference>
<dbReference type="EMBL" id="JAPXFL010000008">
    <property type="protein sequence ID" value="KAK9503258.1"/>
    <property type="molecule type" value="Genomic_DNA"/>
</dbReference>
<gene>
    <name evidence="4" type="ORF">O3M35_011866</name>
</gene>
<dbReference type="Proteomes" id="UP001461498">
    <property type="component" value="Unassembled WGS sequence"/>
</dbReference>
<keyword evidence="1 2" id="KW-0193">Cuticle</keyword>
<evidence type="ECO:0000313" key="5">
    <source>
        <dbReference type="Proteomes" id="UP001461498"/>
    </source>
</evidence>
<dbReference type="PROSITE" id="PS51155">
    <property type="entry name" value="CHIT_BIND_RR_2"/>
    <property type="match status" value="1"/>
</dbReference>
<dbReference type="InterPro" id="IPR050468">
    <property type="entry name" value="Cuticle_Struct_Prot"/>
</dbReference>
<evidence type="ECO:0000256" key="3">
    <source>
        <dbReference type="SAM" id="SignalP"/>
    </source>
</evidence>
<evidence type="ECO:0000313" key="4">
    <source>
        <dbReference type="EMBL" id="KAK9503258.1"/>
    </source>
</evidence>
<proteinExistence type="predicted"/>
<organism evidence="4 5">
    <name type="scientific">Rhynocoris fuscipes</name>
    <dbReference type="NCBI Taxonomy" id="488301"/>
    <lineage>
        <taxon>Eukaryota</taxon>
        <taxon>Metazoa</taxon>
        <taxon>Ecdysozoa</taxon>
        <taxon>Arthropoda</taxon>
        <taxon>Hexapoda</taxon>
        <taxon>Insecta</taxon>
        <taxon>Pterygota</taxon>
        <taxon>Neoptera</taxon>
        <taxon>Paraneoptera</taxon>
        <taxon>Hemiptera</taxon>
        <taxon>Heteroptera</taxon>
        <taxon>Panheteroptera</taxon>
        <taxon>Cimicomorpha</taxon>
        <taxon>Reduviidae</taxon>
        <taxon>Harpactorinae</taxon>
        <taxon>Harpactorini</taxon>
        <taxon>Rhynocoris</taxon>
    </lineage>
</organism>
<dbReference type="GO" id="GO:0008010">
    <property type="term" value="F:structural constituent of chitin-based larval cuticle"/>
    <property type="evidence" value="ECO:0007669"/>
    <property type="project" value="TreeGrafter"/>
</dbReference>
<dbReference type="Pfam" id="PF00379">
    <property type="entry name" value="Chitin_bind_4"/>
    <property type="match status" value="1"/>
</dbReference>
<sequence length="132" mass="14977">MALFLLHLLLLLLLLLLLSSLSSTPYKKSKTIKKPQLFYQKKKQLSFNNFLFSLLISSYITREGTIFNEQGKLKKLANDDGEVLIKEGSYQYKSPEGEAISLKYVADEDGFRPEGSHLPVPVQPVQPVFTEN</sequence>
<dbReference type="AlphaFoldDB" id="A0AAW1CZN9"/>
<keyword evidence="5" id="KW-1185">Reference proteome</keyword>
<dbReference type="PROSITE" id="PS00233">
    <property type="entry name" value="CHIT_BIND_RR_1"/>
    <property type="match status" value="1"/>
</dbReference>